<evidence type="ECO:0000313" key="11">
    <source>
        <dbReference type="Proteomes" id="UP001177140"/>
    </source>
</evidence>
<dbReference type="GO" id="GO:0003714">
    <property type="term" value="F:transcription corepressor activity"/>
    <property type="evidence" value="ECO:0007669"/>
    <property type="project" value="InterPro"/>
</dbReference>
<evidence type="ECO:0000256" key="4">
    <source>
        <dbReference type="ARBA" id="ARBA00022833"/>
    </source>
</evidence>
<accession>A0AA42ASQ9</accession>
<protein>
    <submittedName>
        <fullName evidence="10">Uncharacterized protein</fullName>
    </submittedName>
</protein>
<evidence type="ECO:0000256" key="5">
    <source>
        <dbReference type="ARBA" id="ARBA00023242"/>
    </source>
</evidence>
<gene>
    <name evidence="10" type="ORF">MKW94_023990</name>
</gene>
<evidence type="ECO:0000256" key="2">
    <source>
        <dbReference type="ARBA" id="ARBA00022723"/>
    </source>
</evidence>
<evidence type="ECO:0000259" key="8">
    <source>
        <dbReference type="PROSITE" id="PS50016"/>
    </source>
</evidence>
<feature type="domain" description="N-acetyltransferase" evidence="9">
    <location>
        <begin position="747"/>
        <end position="910"/>
    </location>
</feature>
<dbReference type="InterPro" id="IPR042163">
    <property type="entry name" value="PHF12"/>
</dbReference>
<evidence type="ECO:0000256" key="1">
    <source>
        <dbReference type="ARBA" id="ARBA00004123"/>
    </source>
</evidence>
<dbReference type="GO" id="GO:0005634">
    <property type="term" value="C:nucleus"/>
    <property type="evidence" value="ECO:0007669"/>
    <property type="project" value="UniProtKB-SubCell"/>
</dbReference>
<evidence type="ECO:0000313" key="10">
    <source>
        <dbReference type="EMBL" id="MCL7040543.1"/>
    </source>
</evidence>
<dbReference type="InterPro" id="IPR011011">
    <property type="entry name" value="Znf_FYVE_PHD"/>
</dbReference>
<dbReference type="InterPro" id="IPR000182">
    <property type="entry name" value="GNAT_dom"/>
</dbReference>
<keyword evidence="2" id="KW-0479">Metal-binding</keyword>
<dbReference type="InterPro" id="IPR054292">
    <property type="entry name" value="DUF7028"/>
</dbReference>
<dbReference type="Proteomes" id="UP001177140">
    <property type="component" value="Unassembled WGS sequence"/>
</dbReference>
<feature type="domain" description="PHD-type" evidence="8">
    <location>
        <begin position="608"/>
        <end position="653"/>
    </location>
</feature>
<dbReference type="GO" id="GO:0008270">
    <property type="term" value="F:zinc ion binding"/>
    <property type="evidence" value="ECO:0007669"/>
    <property type="project" value="UniProtKB-KW"/>
</dbReference>
<dbReference type="InterPro" id="IPR001841">
    <property type="entry name" value="Znf_RING"/>
</dbReference>
<feature type="region of interest" description="Disordered" evidence="7">
    <location>
        <begin position="945"/>
        <end position="966"/>
    </location>
</feature>
<dbReference type="PROSITE" id="PS50016">
    <property type="entry name" value="ZF_PHD_2"/>
    <property type="match status" value="1"/>
</dbReference>
<name>A0AA42ASQ9_PAPNU</name>
<dbReference type="InterPro" id="IPR016181">
    <property type="entry name" value="Acyl_CoA_acyltransferase"/>
</dbReference>
<dbReference type="SUPFAM" id="SSF55729">
    <property type="entry name" value="Acyl-CoA N-acyltransferases (Nat)"/>
    <property type="match status" value="1"/>
</dbReference>
<dbReference type="InterPro" id="IPR019787">
    <property type="entry name" value="Znf_PHD-finger"/>
</dbReference>
<organism evidence="10 11">
    <name type="scientific">Papaver nudicaule</name>
    <name type="common">Iceland poppy</name>
    <dbReference type="NCBI Taxonomy" id="74823"/>
    <lineage>
        <taxon>Eukaryota</taxon>
        <taxon>Viridiplantae</taxon>
        <taxon>Streptophyta</taxon>
        <taxon>Embryophyta</taxon>
        <taxon>Tracheophyta</taxon>
        <taxon>Spermatophyta</taxon>
        <taxon>Magnoliopsida</taxon>
        <taxon>Ranunculales</taxon>
        <taxon>Papaveraceae</taxon>
        <taxon>Papaveroideae</taxon>
        <taxon>Papaver</taxon>
    </lineage>
</organism>
<dbReference type="GO" id="GO:0006357">
    <property type="term" value="P:regulation of transcription by RNA polymerase II"/>
    <property type="evidence" value="ECO:0007669"/>
    <property type="project" value="TreeGrafter"/>
</dbReference>
<evidence type="ECO:0000256" key="7">
    <source>
        <dbReference type="SAM" id="MobiDB-lite"/>
    </source>
</evidence>
<sequence length="1113" mass="126476">MDDAWWEGVMFDHKHASLERLVFLPDLGNQQMMKIDDLRVTQDWDEVDECWTVRGNWKFLELIEEVPTIVHSATQIWYYLRQKEGFVNSIKEWTCNDKSMWVDLTVETVSEYLDISAELVYKLISERAGNCFVGDDPIKRTRSRMRSPAVSAFLKSSEDEGFSKDDHKEGTQFALPSVFVQNLSEKDKDGPISCKRERVKINYSIHNVSNDIVEKVRANRWSSCDEEIDDDAQEARSIVVDGVQDVGTAVEDTIYGSLSDGDDDLNYKELSLTSTSLRGMGTRKKRIQAHADSKKPRWLPLGPDLLPGAKYYPEALKTYLKLRGGANKEGDALRLKCRMHLFYMGWKIEYRRTGEKGFIYCYTPPNGEPLFSFRRACQEALSAGLRQQVPLSGICIKDQDCATAPPCLEPESLGNPLYSVRPECEKAMSSHHCGQVPLSRIHKKDPLPCLPQKSLYSTSESRRTPIIQGELDIQPNSESRTLVPRSSKRARRVVVSGSAHHIPRTILSWLIENNVVLPRAKVRYLSAKDESIIGHGKINQNEIKCNCCQEVFSLYKFGLHVGSCYSPPSARIYLEDGRSLLDCQKQLQEKSLMKYAKKRDMVHRKKNDYICTICHYGGLLLLCDQCPASFHLKCLGLVDFPDGKWSCPSCGCGICGQQTELDIDSEERPAEKKILFCDQCNHEFHAGCIKKRKSKKLDQKWFCSIRCEKIFASLHKLLRKSIPIGKENLSWTILKHKKDARHPYALSDIEAVTECQSKLHVALCVMHECFESIKESAMNRDLIADVLFSKPSDLKRLDFQGFYTVLLEREDEIISVAAFRIHDKKVAEIPLVCTRTQYRKQGMCRILINVLEEKFRELEVERVVLPAIPQLLRTWTTSFGFSVFSNSDRLELVRYTFLEFQDTRMCQKILCRFSAAKSATDGPREVLRGSNANVQQLVGTSTIVDSPASEESGQPTPQCVKPITEEPRGNRPKLILKFKQERKKVDTNGDIITPAVIHAEWSQAAELQPVEVGVTNVSDLIVTARSLDVMTTLQEDKPLDGQSSEPCIAEMLDNNPQDYQCAVERTIQVDSGRDLLIRESGYAENSAVYNANQQEKKGSGIKFYTRRKILGLM</sequence>
<keyword evidence="11" id="KW-1185">Reference proteome</keyword>
<dbReference type="Gene3D" id="3.40.630.30">
    <property type="match status" value="1"/>
</dbReference>
<reference evidence="10" key="1">
    <citation type="submission" date="2022-03" db="EMBL/GenBank/DDBJ databases">
        <title>A functionally conserved STORR gene fusion in Papaver species that diverged 16.8 million years ago.</title>
        <authorList>
            <person name="Catania T."/>
        </authorList>
    </citation>
    <scope>NUCLEOTIDE SEQUENCE</scope>
    <source>
        <strain evidence="10">S-191538</strain>
    </source>
</reference>
<dbReference type="InterPro" id="IPR056511">
    <property type="entry name" value="IDM1_C"/>
</dbReference>
<dbReference type="Gene3D" id="3.30.40.10">
    <property type="entry name" value="Zinc/RING finger domain, C3HC4 (zinc finger)"/>
    <property type="match status" value="2"/>
</dbReference>
<dbReference type="InterPro" id="IPR001965">
    <property type="entry name" value="Znf_PHD"/>
</dbReference>
<dbReference type="PANTHER" id="PTHR46309:SF12">
    <property type="entry name" value="GB|AAC80581.1"/>
    <property type="match status" value="1"/>
</dbReference>
<feature type="compositionally biased region" description="Polar residues" evidence="7">
    <location>
        <begin position="945"/>
        <end position="957"/>
    </location>
</feature>
<keyword evidence="3 6" id="KW-0863">Zinc-finger</keyword>
<proteinExistence type="predicted"/>
<dbReference type="SUPFAM" id="SSF57903">
    <property type="entry name" value="FYVE/PHD zinc finger"/>
    <property type="match status" value="2"/>
</dbReference>
<evidence type="ECO:0000256" key="6">
    <source>
        <dbReference type="PROSITE-ProRule" id="PRU00146"/>
    </source>
</evidence>
<dbReference type="GO" id="GO:0016747">
    <property type="term" value="F:acyltransferase activity, transferring groups other than amino-acyl groups"/>
    <property type="evidence" value="ECO:0007669"/>
    <property type="project" value="InterPro"/>
</dbReference>
<dbReference type="EMBL" id="JAJJMA010213780">
    <property type="protein sequence ID" value="MCL7040543.1"/>
    <property type="molecule type" value="Genomic_DNA"/>
</dbReference>
<dbReference type="Pfam" id="PF23209">
    <property type="entry name" value="IDM1_C"/>
    <property type="match status" value="1"/>
</dbReference>
<dbReference type="InterPro" id="IPR032308">
    <property type="entry name" value="TDBD"/>
</dbReference>
<dbReference type="Pfam" id="PF16135">
    <property type="entry name" value="TDBD"/>
    <property type="match status" value="1"/>
</dbReference>
<dbReference type="Pfam" id="PF00628">
    <property type="entry name" value="PHD"/>
    <property type="match status" value="1"/>
</dbReference>
<dbReference type="Pfam" id="PF23011">
    <property type="entry name" value="PHD-1st_NSD"/>
    <property type="match status" value="1"/>
</dbReference>
<dbReference type="InterPro" id="IPR059153">
    <property type="entry name" value="NSD_PHD-1st"/>
</dbReference>
<dbReference type="PANTHER" id="PTHR46309">
    <property type="entry name" value="PHD FINGER PROTEIN 12"/>
    <property type="match status" value="1"/>
</dbReference>
<comment type="caution">
    <text evidence="10">The sequence shown here is derived from an EMBL/GenBank/DDBJ whole genome shotgun (WGS) entry which is preliminary data.</text>
</comment>
<dbReference type="AlphaFoldDB" id="A0AA42ASQ9"/>
<dbReference type="SMART" id="SM00184">
    <property type="entry name" value="RING"/>
    <property type="match status" value="2"/>
</dbReference>
<dbReference type="PROSITE" id="PS51186">
    <property type="entry name" value="GNAT"/>
    <property type="match status" value="1"/>
</dbReference>
<comment type="subcellular location">
    <subcellularLocation>
        <location evidence="1">Nucleus</location>
    </subcellularLocation>
</comment>
<keyword evidence="5" id="KW-0539">Nucleus</keyword>
<evidence type="ECO:0000256" key="3">
    <source>
        <dbReference type="ARBA" id="ARBA00022771"/>
    </source>
</evidence>
<dbReference type="CDD" id="cd04301">
    <property type="entry name" value="NAT_SF"/>
    <property type="match status" value="1"/>
</dbReference>
<keyword evidence="4" id="KW-0862">Zinc</keyword>
<dbReference type="Pfam" id="PF22970">
    <property type="entry name" value="DUF7028"/>
    <property type="match status" value="1"/>
</dbReference>
<dbReference type="SMART" id="SM00249">
    <property type="entry name" value="PHD"/>
    <property type="match status" value="2"/>
</dbReference>
<evidence type="ECO:0000259" key="9">
    <source>
        <dbReference type="PROSITE" id="PS51186"/>
    </source>
</evidence>
<dbReference type="InterPro" id="IPR013083">
    <property type="entry name" value="Znf_RING/FYVE/PHD"/>
</dbReference>